<dbReference type="GO" id="GO:0022857">
    <property type="term" value="F:transmembrane transporter activity"/>
    <property type="evidence" value="ECO:0007669"/>
    <property type="project" value="TreeGrafter"/>
</dbReference>
<dbReference type="InterPro" id="IPR027417">
    <property type="entry name" value="P-loop_NTPase"/>
</dbReference>
<dbReference type="GO" id="GO:0016887">
    <property type="term" value="F:ATP hydrolysis activity"/>
    <property type="evidence" value="ECO:0007669"/>
    <property type="project" value="InterPro"/>
</dbReference>
<name>A0A7C4AJF3_9BACT</name>
<gene>
    <name evidence="2" type="ORF">ENV75_03760</name>
</gene>
<comment type="caution">
    <text evidence="2">The sequence shown here is derived from an EMBL/GenBank/DDBJ whole genome shotgun (WGS) entry which is preliminary data.</text>
</comment>
<protein>
    <submittedName>
        <fullName evidence="2">ATP-binding cassette domain-containing protein</fullName>
    </submittedName>
</protein>
<dbReference type="PANTHER" id="PTHR24220">
    <property type="entry name" value="IMPORT ATP-BINDING PROTEIN"/>
    <property type="match status" value="1"/>
</dbReference>
<dbReference type="InterPro" id="IPR015854">
    <property type="entry name" value="ABC_transpr_LolD-like"/>
</dbReference>
<dbReference type="Pfam" id="PF00005">
    <property type="entry name" value="ABC_tran"/>
    <property type="match status" value="1"/>
</dbReference>
<proteinExistence type="predicted"/>
<keyword evidence="2" id="KW-0067">ATP-binding</keyword>
<sequence length="199" mass="22973">MLKGMDLTGDFISKKMNFEVEKDSVSIFIFQKEEEGNEFLKIITGMKKPKTGEVFLLGRKLSELTRNEIFELRKKTGIVFKTGGLISNLRVWENIVFPALYHKISDEKIIEKQGMQLLKEFEFKKEPMASIAELTIFEKRLVGLVRALLIKPEVLILEYPFEGISESERAWFAEKIKKLSSTVLYILSSEMDIIKNANN</sequence>
<keyword evidence="2" id="KW-0547">Nucleotide-binding</keyword>
<organism evidence="2">
    <name type="scientific">Thermodesulfovibrio aggregans</name>
    <dbReference type="NCBI Taxonomy" id="86166"/>
    <lineage>
        <taxon>Bacteria</taxon>
        <taxon>Pseudomonadati</taxon>
        <taxon>Nitrospirota</taxon>
        <taxon>Thermodesulfovibrionia</taxon>
        <taxon>Thermodesulfovibrionales</taxon>
        <taxon>Thermodesulfovibrionaceae</taxon>
        <taxon>Thermodesulfovibrio</taxon>
    </lineage>
</organism>
<dbReference type="InterPro" id="IPR003439">
    <property type="entry name" value="ABC_transporter-like_ATP-bd"/>
</dbReference>
<dbReference type="PANTHER" id="PTHR24220:SF86">
    <property type="entry name" value="ABC TRANSPORTER ABCH.1"/>
    <property type="match status" value="1"/>
</dbReference>
<evidence type="ECO:0000259" key="1">
    <source>
        <dbReference type="Pfam" id="PF00005"/>
    </source>
</evidence>
<dbReference type="EMBL" id="DTHO01000039">
    <property type="protein sequence ID" value="HGG99552.1"/>
    <property type="molecule type" value="Genomic_DNA"/>
</dbReference>
<reference evidence="2" key="1">
    <citation type="journal article" date="2020" name="mSystems">
        <title>Genome- and Community-Level Interaction Insights into Carbon Utilization and Element Cycling Functions of Hydrothermarchaeota in Hydrothermal Sediment.</title>
        <authorList>
            <person name="Zhou Z."/>
            <person name="Liu Y."/>
            <person name="Xu W."/>
            <person name="Pan J."/>
            <person name="Luo Z.H."/>
            <person name="Li M."/>
        </authorList>
    </citation>
    <scope>NUCLEOTIDE SEQUENCE [LARGE SCALE GENOMIC DNA]</scope>
    <source>
        <strain evidence="2">SpSt-788</strain>
    </source>
</reference>
<evidence type="ECO:0000313" key="2">
    <source>
        <dbReference type="EMBL" id="HGG99552.1"/>
    </source>
</evidence>
<feature type="domain" description="ABC transporter" evidence="1">
    <location>
        <begin position="39"/>
        <end position="159"/>
    </location>
</feature>
<dbReference type="GO" id="GO:0005886">
    <property type="term" value="C:plasma membrane"/>
    <property type="evidence" value="ECO:0007669"/>
    <property type="project" value="TreeGrafter"/>
</dbReference>
<accession>A0A7C4AJF3</accession>
<dbReference type="Gene3D" id="3.40.50.300">
    <property type="entry name" value="P-loop containing nucleotide triphosphate hydrolases"/>
    <property type="match status" value="1"/>
</dbReference>
<dbReference type="AlphaFoldDB" id="A0A7C4AJF3"/>
<dbReference type="GO" id="GO:0005524">
    <property type="term" value="F:ATP binding"/>
    <property type="evidence" value="ECO:0007669"/>
    <property type="project" value="UniProtKB-KW"/>
</dbReference>
<dbReference type="SUPFAM" id="SSF52540">
    <property type="entry name" value="P-loop containing nucleoside triphosphate hydrolases"/>
    <property type="match status" value="1"/>
</dbReference>